<dbReference type="EMBL" id="BKCJ010008305">
    <property type="protein sequence ID" value="GEU81549.1"/>
    <property type="molecule type" value="Genomic_DNA"/>
</dbReference>
<evidence type="ECO:0000313" key="2">
    <source>
        <dbReference type="EMBL" id="GEU81549.1"/>
    </source>
</evidence>
<feature type="compositionally biased region" description="Pro residues" evidence="1">
    <location>
        <begin position="458"/>
        <end position="471"/>
    </location>
</feature>
<name>A0A6L2N7H8_TANCI</name>
<feature type="region of interest" description="Disordered" evidence="1">
    <location>
        <begin position="122"/>
        <end position="144"/>
    </location>
</feature>
<gene>
    <name evidence="2" type="ORF">Tci_053527</name>
</gene>
<feature type="compositionally biased region" description="Polar residues" evidence="1">
    <location>
        <begin position="497"/>
        <end position="507"/>
    </location>
</feature>
<reference evidence="2" key="1">
    <citation type="journal article" date="2019" name="Sci. Rep.">
        <title>Draft genome of Tanacetum cinerariifolium, the natural source of mosquito coil.</title>
        <authorList>
            <person name="Yamashiro T."/>
            <person name="Shiraishi A."/>
            <person name="Satake H."/>
            <person name="Nakayama K."/>
        </authorList>
    </citation>
    <scope>NUCLEOTIDE SEQUENCE</scope>
</reference>
<evidence type="ECO:0000256" key="1">
    <source>
        <dbReference type="SAM" id="MobiDB-lite"/>
    </source>
</evidence>
<proteinExistence type="predicted"/>
<protein>
    <submittedName>
        <fullName evidence="2">Zinc finger, CCHC-type, retrotransposon Gag domain protein</fullName>
    </submittedName>
</protein>
<comment type="caution">
    <text evidence="2">The sequence shown here is derived from an EMBL/GenBank/DDBJ whole genome shotgun (WGS) entry which is preliminary data.</text>
</comment>
<feature type="compositionally biased region" description="Low complexity" evidence="1">
    <location>
        <begin position="508"/>
        <end position="523"/>
    </location>
</feature>
<feature type="compositionally biased region" description="Basic residues" evidence="1">
    <location>
        <begin position="131"/>
        <end position="144"/>
    </location>
</feature>
<feature type="compositionally biased region" description="Polar residues" evidence="1">
    <location>
        <begin position="473"/>
        <end position="483"/>
    </location>
</feature>
<feature type="region of interest" description="Disordered" evidence="1">
    <location>
        <begin position="398"/>
        <end position="417"/>
    </location>
</feature>
<dbReference type="AlphaFoldDB" id="A0A6L2N7H8"/>
<feature type="compositionally biased region" description="Low complexity" evidence="1">
    <location>
        <begin position="398"/>
        <end position="415"/>
    </location>
</feature>
<accession>A0A6L2N7H8</accession>
<feature type="region of interest" description="Disordered" evidence="1">
    <location>
        <begin position="435"/>
        <end position="523"/>
    </location>
</feature>
<organism evidence="2">
    <name type="scientific">Tanacetum cinerariifolium</name>
    <name type="common">Dalmatian daisy</name>
    <name type="synonym">Chrysanthemum cinerariifolium</name>
    <dbReference type="NCBI Taxonomy" id="118510"/>
    <lineage>
        <taxon>Eukaryota</taxon>
        <taxon>Viridiplantae</taxon>
        <taxon>Streptophyta</taxon>
        <taxon>Embryophyta</taxon>
        <taxon>Tracheophyta</taxon>
        <taxon>Spermatophyta</taxon>
        <taxon>Magnoliopsida</taxon>
        <taxon>eudicotyledons</taxon>
        <taxon>Gunneridae</taxon>
        <taxon>Pentapetalae</taxon>
        <taxon>asterids</taxon>
        <taxon>campanulids</taxon>
        <taxon>Asterales</taxon>
        <taxon>Asteraceae</taxon>
        <taxon>Asteroideae</taxon>
        <taxon>Anthemideae</taxon>
        <taxon>Anthemidinae</taxon>
        <taxon>Tanacetum</taxon>
    </lineage>
</organism>
<sequence>MEIQLEPTSNKLLVGDLQVLSALRRSGNENKQAWYSIYTVKWYIVGVAASFQRSRIHKPHAHTQAFKVKQRFIDWGDYTMADMNMPANDVLIKQAPAIAPPTRTDDHILPILPKKKRKLVKVTPDEPSPAKRSKASLVGKRRKPKSPLKLVNEFANEGVPIAEPRLDDEESDLQRGIELSLKDLEARNRGPARPMVFMKLDSGRFQPLLEVQGKGKEKVIEEQAAHDLLALHTPNKKSPVNQYIFQMRSPMTTGPSGNVESPSLDAELADSETEFDKTVTPINKEKDASNRELNEINAGVILEEPASSTGTLSSLQNLEKELIFTDQLFVEKPQEEELEKTNAESEVQSMVTVPIYQDTSLVPLMTTPVLDLPTSQSDSPTINAPRLTSTATTTTITTTTTTALPPSPPQLQFSSRGKVGQTWVSSVQLGESQYSTKNLDEARRKKRMKRNLPRTPFGSPPLQPPPPPPPAGASSTPRTSGASRSFWLSPPPPPSSTDINLGNQQHGSEALSSSKSAASTPQSMAWTISDTRYESDDRPATPEPAWTIPSSKVSDVENNWATALTSTYVPPAENSLLTKTGDMTTFFNWYSQEVPQDRDVSSATLCFFIHVIYAMSCLYIRSLSVMLSRISFHVLIRQGVTILVSEPGYETVGSKDLTCEDWMVNTRTDADLSTVVQNALQAILPRTREEIREEFRTRSGSSNAGGNPPPFFPRAEQEHLKMEYHSIRQTNTETNTEFMQRFLRLAGFLKAAAGIEEEKAKNFPWGLRRGKIAELDADEDVTLVDAEEDMNADVTPLFVKKTLCHNLGVISKHS</sequence>